<protein>
    <submittedName>
        <fullName evidence="2">Uncharacterized protein</fullName>
    </submittedName>
</protein>
<dbReference type="OrthoDB" id="3798255at2759"/>
<name>A0A1Y1ZM27_9PLEO</name>
<evidence type="ECO:0000256" key="1">
    <source>
        <dbReference type="SAM" id="MobiDB-lite"/>
    </source>
</evidence>
<dbReference type="Proteomes" id="UP000193144">
    <property type="component" value="Unassembled WGS sequence"/>
</dbReference>
<comment type="caution">
    <text evidence="2">The sequence shown here is derived from an EMBL/GenBank/DDBJ whole genome shotgun (WGS) entry which is preliminary data.</text>
</comment>
<feature type="compositionally biased region" description="Polar residues" evidence="1">
    <location>
        <begin position="46"/>
        <end position="61"/>
    </location>
</feature>
<feature type="compositionally biased region" description="Basic and acidic residues" evidence="1">
    <location>
        <begin position="25"/>
        <end position="37"/>
    </location>
</feature>
<feature type="compositionally biased region" description="Basic and acidic residues" evidence="1">
    <location>
        <begin position="73"/>
        <end position="84"/>
    </location>
</feature>
<evidence type="ECO:0000313" key="2">
    <source>
        <dbReference type="EMBL" id="ORY11057.1"/>
    </source>
</evidence>
<keyword evidence="3" id="KW-1185">Reference proteome</keyword>
<evidence type="ECO:0000313" key="3">
    <source>
        <dbReference type="Proteomes" id="UP000193144"/>
    </source>
</evidence>
<proteinExistence type="predicted"/>
<organism evidence="2 3">
    <name type="scientific">Clohesyomyces aquaticus</name>
    <dbReference type="NCBI Taxonomy" id="1231657"/>
    <lineage>
        <taxon>Eukaryota</taxon>
        <taxon>Fungi</taxon>
        <taxon>Dikarya</taxon>
        <taxon>Ascomycota</taxon>
        <taxon>Pezizomycotina</taxon>
        <taxon>Dothideomycetes</taxon>
        <taxon>Pleosporomycetidae</taxon>
        <taxon>Pleosporales</taxon>
        <taxon>Lindgomycetaceae</taxon>
        <taxon>Clohesyomyces</taxon>
    </lineage>
</organism>
<sequence length="93" mass="10299">MGQGQSQQRPLQQRASTPEPDIDPEERARLQAEERARRVAAAEQRMATNQKKGNGTGTSSAAPKKKLTPLEQLSKENKGWRDADDAAAMRAWN</sequence>
<feature type="compositionally biased region" description="Low complexity" evidence="1">
    <location>
        <begin position="1"/>
        <end position="14"/>
    </location>
</feature>
<dbReference type="EMBL" id="MCFA01000065">
    <property type="protein sequence ID" value="ORY11057.1"/>
    <property type="molecule type" value="Genomic_DNA"/>
</dbReference>
<reference evidence="2 3" key="1">
    <citation type="submission" date="2016-07" db="EMBL/GenBank/DDBJ databases">
        <title>Pervasive Adenine N6-methylation of Active Genes in Fungi.</title>
        <authorList>
            <consortium name="DOE Joint Genome Institute"/>
            <person name="Mondo S.J."/>
            <person name="Dannebaum R.O."/>
            <person name="Kuo R.C."/>
            <person name="Labutti K."/>
            <person name="Haridas S."/>
            <person name="Kuo A."/>
            <person name="Salamov A."/>
            <person name="Ahrendt S.R."/>
            <person name="Lipzen A."/>
            <person name="Sullivan W."/>
            <person name="Andreopoulos W.B."/>
            <person name="Clum A."/>
            <person name="Lindquist E."/>
            <person name="Daum C."/>
            <person name="Ramamoorthy G.K."/>
            <person name="Gryganskyi A."/>
            <person name="Culley D."/>
            <person name="Magnuson J.K."/>
            <person name="James T.Y."/>
            <person name="O'Malley M.A."/>
            <person name="Stajich J.E."/>
            <person name="Spatafora J.W."/>
            <person name="Visel A."/>
            <person name="Grigoriev I.V."/>
        </authorList>
    </citation>
    <scope>NUCLEOTIDE SEQUENCE [LARGE SCALE GENOMIC DNA]</scope>
    <source>
        <strain evidence="2 3">CBS 115471</strain>
    </source>
</reference>
<feature type="region of interest" description="Disordered" evidence="1">
    <location>
        <begin position="1"/>
        <end position="93"/>
    </location>
</feature>
<gene>
    <name evidence="2" type="ORF">BCR34DRAFT_601657</name>
</gene>
<dbReference type="AlphaFoldDB" id="A0A1Y1ZM27"/>
<accession>A0A1Y1ZM27</accession>